<feature type="signal peptide" evidence="1">
    <location>
        <begin position="1"/>
        <end position="16"/>
    </location>
</feature>
<dbReference type="RefSeq" id="WP_110712286.1">
    <property type="nucleotide sequence ID" value="NZ_CP029773.1"/>
</dbReference>
<gene>
    <name evidence="2" type="ORF">QEG23_000513</name>
</gene>
<reference evidence="2" key="1">
    <citation type="submission" date="2022-07" db="EMBL/GenBank/DDBJ databases">
        <authorList>
            <consortium name="DAFM: The Division of Animal and Food Microbiology"/>
        </authorList>
    </citation>
    <scope>NUCLEOTIDE SEQUENCE</scope>
    <source>
        <strain evidence="2">19MO01SH01-2</strain>
    </source>
</reference>
<feature type="chain" id="PRO_5042611422" description="Secreted protein" evidence="1">
    <location>
        <begin position="17"/>
        <end position="255"/>
    </location>
</feature>
<evidence type="ECO:0000313" key="2">
    <source>
        <dbReference type="EMBL" id="EKT4091040.1"/>
    </source>
</evidence>
<protein>
    <recommendedName>
        <fullName evidence="4">Secreted protein</fullName>
    </recommendedName>
</protein>
<proteinExistence type="predicted"/>
<evidence type="ECO:0000313" key="3">
    <source>
        <dbReference type="Proteomes" id="UP001218208"/>
    </source>
</evidence>
<sequence length="255" mass="28728">MRTAWLLLCLPHAALAAPWLRSEGVATSAQGDILYREVHWRREATEGAERWVLYQCPDGQPFARKHLPASARPQARGYSLQDRRSGQTAEVDAAGDSVSIAWKEDAASLLRRRRLELPPDAVIDAGFDAAVRLHWPTLLRGERITLPFLVPARQRYFPVQVRRTGPVRWQGIDAQAIEVSLDTWYGGIAPRLSLVYANGDRRLLEFRGTSNLRDTRGSYPPVTVRFSSPPAERTAGDWQQAWAQPLVERCVVTPR</sequence>
<dbReference type="Proteomes" id="UP001218208">
    <property type="component" value="Unassembled WGS sequence"/>
</dbReference>
<name>A0AAI9BZ62_STEMA</name>
<dbReference type="AlphaFoldDB" id="A0AAI9BZ62"/>
<dbReference type="EMBL" id="ABLOJW010000002">
    <property type="protein sequence ID" value="EKT4091040.1"/>
    <property type="molecule type" value="Genomic_DNA"/>
</dbReference>
<accession>A0AAI9BZ62</accession>
<evidence type="ECO:0008006" key="4">
    <source>
        <dbReference type="Google" id="ProtNLM"/>
    </source>
</evidence>
<organism evidence="2 3">
    <name type="scientific">Stenotrophomonas maltophilia</name>
    <name type="common">Pseudomonas maltophilia</name>
    <name type="synonym">Xanthomonas maltophilia</name>
    <dbReference type="NCBI Taxonomy" id="40324"/>
    <lineage>
        <taxon>Bacteria</taxon>
        <taxon>Pseudomonadati</taxon>
        <taxon>Pseudomonadota</taxon>
        <taxon>Gammaproteobacteria</taxon>
        <taxon>Lysobacterales</taxon>
        <taxon>Lysobacteraceae</taxon>
        <taxon>Stenotrophomonas</taxon>
        <taxon>Stenotrophomonas maltophilia group</taxon>
    </lineage>
</organism>
<evidence type="ECO:0000256" key="1">
    <source>
        <dbReference type="SAM" id="SignalP"/>
    </source>
</evidence>
<keyword evidence="1" id="KW-0732">Signal</keyword>
<comment type="caution">
    <text evidence="2">The sequence shown here is derived from an EMBL/GenBank/DDBJ whole genome shotgun (WGS) entry which is preliminary data.</text>
</comment>